<dbReference type="PROSITE" id="PS51208">
    <property type="entry name" value="AUTOTRANSPORTER"/>
    <property type="match status" value="1"/>
</dbReference>
<dbReference type="SUPFAM" id="SSF103515">
    <property type="entry name" value="Autotransporter"/>
    <property type="match status" value="1"/>
</dbReference>
<proteinExistence type="predicted"/>
<reference evidence="2 3" key="1">
    <citation type="submission" date="2016-11" db="EMBL/GenBank/DDBJ databases">
        <authorList>
            <person name="Jaros S."/>
            <person name="Januszkiewicz K."/>
            <person name="Wedrychowicz H."/>
        </authorList>
    </citation>
    <scope>NUCLEOTIDE SEQUENCE [LARGE SCALE GENOMIC DNA]</scope>
    <source>
        <strain evidence="2 3">DSM 19557</strain>
    </source>
</reference>
<dbReference type="OrthoDB" id="9805228at2"/>
<evidence type="ECO:0000313" key="2">
    <source>
        <dbReference type="EMBL" id="SHK16575.1"/>
    </source>
</evidence>
<dbReference type="SMART" id="SM00869">
    <property type="entry name" value="Autotransporter"/>
    <property type="match status" value="1"/>
</dbReference>
<dbReference type="AlphaFoldDB" id="A0A1M6Q8W7"/>
<gene>
    <name evidence="2" type="ORF">SAMN05444391_0125</name>
</gene>
<dbReference type="EMBL" id="LT670846">
    <property type="protein sequence ID" value="SHK16575.1"/>
    <property type="molecule type" value="Genomic_DNA"/>
</dbReference>
<evidence type="ECO:0000259" key="1">
    <source>
        <dbReference type="PROSITE" id="PS51208"/>
    </source>
</evidence>
<name>A0A1M6Q8W7_9AQUI</name>
<accession>A0A1M6Q8W7</accession>
<feature type="domain" description="Autotransporter" evidence="1">
    <location>
        <begin position="327"/>
        <end position="601"/>
    </location>
</feature>
<evidence type="ECO:0000313" key="3">
    <source>
        <dbReference type="Proteomes" id="UP000189810"/>
    </source>
</evidence>
<dbReference type="InterPro" id="IPR036709">
    <property type="entry name" value="Autotransporte_beta_dom_sf"/>
</dbReference>
<organism evidence="2 3">
    <name type="scientific">Thermocrinis minervae</name>
    <dbReference type="NCBI Taxonomy" id="381751"/>
    <lineage>
        <taxon>Bacteria</taxon>
        <taxon>Pseudomonadati</taxon>
        <taxon>Aquificota</taxon>
        <taxon>Aquificia</taxon>
        <taxon>Aquificales</taxon>
        <taxon>Aquificaceae</taxon>
        <taxon>Thermocrinis</taxon>
    </lineage>
</organism>
<dbReference type="Gene3D" id="2.40.128.130">
    <property type="entry name" value="Autotransporter beta-domain"/>
    <property type="match status" value="1"/>
</dbReference>
<protein>
    <submittedName>
        <fullName evidence="2">Autotransporter beta-domain-containing protein</fullName>
    </submittedName>
</protein>
<dbReference type="Pfam" id="PF03797">
    <property type="entry name" value="Autotransporter"/>
    <property type="match status" value="1"/>
</dbReference>
<keyword evidence="3" id="KW-1185">Reference proteome</keyword>
<dbReference type="RefSeq" id="WP_079653331.1">
    <property type="nucleotide sequence ID" value="NZ_LT670846.1"/>
</dbReference>
<sequence length="601" mass="65485">MYGTYTEVYVNSALGTKTATLGNYTNSGNINIDASAGSATGNNAQVGISDIVGAVFSLGGYAQTINNQGNVSIKVTGDKGSTVNSVGAFLLENANGSTLNNTGKTSLNITATTANDIYGIYVKDSKNVTISNPEPIYFELSVQNLGSVRTLKIENSSVKLQGDFSLVFGSPGIDPSPDSNTNLDKRPIYVGPNSTLDLNNATLVVYKDSRNLKFNTPYYLIHNDGGTVLGQFGGLKKTWTNPEIVVKWVGPDNGEHAAVIFTYEPVPTNTTNTTPMVSPSFATTVGYVGSSIISQVFGKTILGYTPGGLPFCMPREDVSQSSKDPLRTTCDRNVFVLPLYTKLDADDLGFDAYAYGLALGVGGKITEKLAAGVFAGYSKADLYFKVNGPQKEYQSIYFGGLALSYTPKPWYARFTAIAHRANHDYRGFTGLYYELYEHANYKSWGFDTELAGGYVFNKEKYTIAPEIGLAYTYYTSDDFHTEVPANPAWNRYYKTDSVGFVKGLVGLYGATTSKMGNTKTILYGHVRLEQAFGGNRLSAISYMQDSPEYRLSKKIGKTTLIGDIGVRFELRKGAELELSFRGDLNADYRAYMTKAALRYYF</sequence>
<dbReference type="InterPro" id="IPR005546">
    <property type="entry name" value="Autotransporte_beta"/>
</dbReference>
<dbReference type="Proteomes" id="UP000189810">
    <property type="component" value="Chromosome I"/>
</dbReference>